<evidence type="ECO:0000256" key="1">
    <source>
        <dbReference type="SAM" id="SignalP"/>
    </source>
</evidence>
<dbReference type="RefSeq" id="WP_318192322.1">
    <property type="nucleotide sequence ID" value="NZ_CABVJF010000039.1"/>
</dbReference>
<feature type="signal peptide" evidence="1">
    <location>
        <begin position="1"/>
        <end position="23"/>
    </location>
</feature>
<accession>A0A5E7VUA0</accession>
<reference evidence="2 3" key="1">
    <citation type="submission" date="2019-09" db="EMBL/GenBank/DDBJ databases">
        <authorList>
            <person name="Chandra G."/>
            <person name="Truman W A."/>
        </authorList>
    </citation>
    <scope>NUCLEOTIDE SEQUENCE [LARGE SCALE GENOMIC DNA]</scope>
    <source>
        <strain evidence="2">PS928</strain>
    </source>
</reference>
<name>A0A5E7VUA0_PSEFL</name>
<gene>
    <name evidence="2" type="ORF">PS928_06328</name>
</gene>
<protein>
    <recommendedName>
        <fullName evidence="4">Lipoprotein</fullName>
    </recommendedName>
</protein>
<dbReference type="AlphaFoldDB" id="A0A5E7VUA0"/>
<evidence type="ECO:0000313" key="3">
    <source>
        <dbReference type="Proteomes" id="UP000381378"/>
    </source>
</evidence>
<dbReference type="Proteomes" id="UP000381378">
    <property type="component" value="Unassembled WGS sequence"/>
</dbReference>
<evidence type="ECO:0000313" key="2">
    <source>
        <dbReference type="EMBL" id="VVQ26037.1"/>
    </source>
</evidence>
<feature type="chain" id="PRO_5022747382" description="Lipoprotein" evidence="1">
    <location>
        <begin position="24"/>
        <end position="73"/>
    </location>
</feature>
<evidence type="ECO:0008006" key="4">
    <source>
        <dbReference type="Google" id="ProtNLM"/>
    </source>
</evidence>
<organism evidence="2 3">
    <name type="scientific">Pseudomonas fluorescens</name>
    <dbReference type="NCBI Taxonomy" id="294"/>
    <lineage>
        <taxon>Bacteria</taxon>
        <taxon>Pseudomonadati</taxon>
        <taxon>Pseudomonadota</taxon>
        <taxon>Gammaproteobacteria</taxon>
        <taxon>Pseudomonadales</taxon>
        <taxon>Pseudomonadaceae</taxon>
        <taxon>Pseudomonas</taxon>
    </lineage>
</organism>
<keyword evidence="1" id="KW-0732">Signal</keyword>
<sequence length="73" mass="8080" precursor="true">MKNIKMEALGAVLAALAIVNCYADETEKPGEGTLFRSVFGDSLERDYGITVSNLLDIGYSRNNRSTHEERKEA</sequence>
<dbReference type="EMBL" id="CABVJF010000039">
    <property type="protein sequence ID" value="VVQ26037.1"/>
    <property type="molecule type" value="Genomic_DNA"/>
</dbReference>
<proteinExistence type="predicted"/>